<evidence type="ECO:0000313" key="13">
    <source>
        <dbReference type="Proteomes" id="UP000716291"/>
    </source>
</evidence>
<feature type="repeat" description="Solcar" evidence="10">
    <location>
        <begin position="252"/>
        <end position="325"/>
    </location>
</feature>
<dbReference type="Proteomes" id="UP000716291">
    <property type="component" value="Unassembled WGS sequence"/>
</dbReference>
<organism evidence="12 13">
    <name type="scientific">Rhizopus oryzae</name>
    <name type="common">Mucormycosis agent</name>
    <name type="synonym">Rhizopus arrhizus var. delemar</name>
    <dbReference type="NCBI Taxonomy" id="64495"/>
    <lineage>
        <taxon>Eukaryota</taxon>
        <taxon>Fungi</taxon>
        <taxon>Fungi incertae sedis</taxon>
        <taxon>Mucoromycota</taxon>
        <taxon>Mucoromycotina</taxon>
        <taxon>Mucoromycetes</taxon>
        <taxon>Mucorales</taxon>
        <taxon>Mucorineae</taxon>
        <taxon>Rhizopodaceae</taxon>
        <taxon>Rhizopus</taxon>
    </lineage>
</organism>
<feature type="repeat" description="Solcar" evidence="10">
    <location>
        <begin position="423"/>
        <end position="513"/>
    </location>
</feature>
<evidence type="ECO:0000256" key="11">
    <source>
        <dbReference type="SAM" id="SignalP"/>
    </source>
</evidence>
<keyword evidence="9 10" id="KW-0472">Membrane</keyword>
<feature type="chain" id="PRO_5040290135" evidence="11">
    <location>
        <begin position="18"/>
        <end position="624"/>
    </location>
</feature>
<dbReference type="EMBL" id="JAANQT010000541">
    <property type="protein sequence ID" value="KAG1310165.1"/>
    <property type="molecule type" value="Genomic_DNA"/>
</dbReference>
<gene>
    <name evidence="12" type="ORF">G6F64_004764</name>
</gene>
<reference evidence="12" key="1">
    <citation type="journal article" date="2020" name="Microb. Genom.">
        <title>Genetic diversity of clinical and environmental Mucorales isolates obtained from an investigation of mucormycosis cases among solid organ transplant recipients.</title>
        <authorList>
            <person name="Nguyen M.H."/>
            <person name="Kaul D."/>
            <person name="Muto C."/>
            <person name="Cheng S.J."/>
            <person name="Richter R.A."/>
            <person name="Bruno V.M."/>
            <person name="Liu G."/>
            <person name="Beyhan S."/>
            <person name="Sundermann A.J."/>
            <person name="Mounaud S."/>
            <person name="Pasculle A.W."/>
            <person name="Nierman W.C."/>
            <person name="Driscoll E."/>
            <person name="Cumbie R."/>
            <person name="Clancy C.J."/>
            <person name="Dupont C.L."/>
        </authorList>
    </citation>
    <scope>NUCLEOTIDE SEQUENCE</scope>
    <source>
        <strain evidence="12">GL11</strain>
    </source>
</reference>
<evidence type="ECO:0000256" key="2">
    <source>
        <dbReference type="ARBA" id="ARBA00006375"/>
    </source>
</evidence>
<accession>A0A9P6XBX9</accession>
<dbReference type="SUPFAM" id="SSF103506">
    <property type="entry name" value="Mitochondrial carrier"/>
    <property type="match status" value="1"/>
</dbReference>
<keyword evidence="7" id="KW-1133">Transmembrane helix</keyword>
<dbReference type="Pfam" id="PF00153">
    <property type="entry name" value="Mito_carr"/>
    <property type="match status" value="3"/>
</dbReference>
<evidence type="ECO:0000256" key="9">
    <source>
        <dbReference type="ARBA" id="ARBA00023136"/>
    </source>
</evidence>
<comment type="caution">
    <text evidence="12">The sequence shown here is derived from an EMBL/GenBank/DDBJ whole genome shotgun (WGS) entry which is preliminary data.</text>
</comment>
<keyword evidence="3" id="KW-0813">Transport</keyword>
<comment type="similarity">
    <text evidence="2">Belongs to the mitochondrial carrier (TC 2.A.29) family.</text>
</comment>
<dbReference type="InterPro" id="IPR023395">
    <property type="entry name" value="MCP_dom_sf"/>
</dbReference>
<dbReference type="PROSITE" id="PS50920">
    <property type="entry name" value="SOLCAR"/>
    <property type="match status" value="3"/>
</dbReference>
<dbReference type="PANTHER" id="PTHR45667">
    <property type="entry name" value="S-ADENOSYLMETHIONINE MITOCHONDRIAL CARRIER PROTEIN"/>
    <property type="match status" value="1"/>
</dbReference>
<comment type="subcellular location">
    <subcellularLocation>
        <location evidence="1">Mitochondrion inner membrane</location>
        <topology evidence="1">Multi-pass membrane protein</topology>
    </subcellularLocation>
</comment>
<feature type="repeat" description="Solcar" evidence="10">
    <location>
        <begin position="332"/>
        <end position="414"/>
    </location>
</feature>
<sequence>MLIKTVALFMTITAVFACEMDCRRGVSQNFADYYMPVVQSTVDSLESQLSSSIQRISIPSTITEQVSDEEILGGVQSAIYQNLKNFVGDDTLKAKLAQGFYQVIFNEALPYKGDCNNPKRLTRKMPPAGESWTMEECEKMDYRCGNPPSICHFLDDVKQRCIGRMRKQLGEYASYENGTLVRSLVRDTRKSVYSTLARSEQSAADKSVDVFVTKIVSSIISTLDKWVTIDVAQICETPEQEEAYMSSDHHQNSLKQALFAGACAGTAVDTVLFPLDTIKTRLQSQHGFIASGGFRGIYSGLLSAVIGSSPNASLFFVTYEGVKRVLGTSTEYTPLIHMAAASCGETVACTIRVPTEVIKQRMQTKQFNKTSAAVSHVLRTEGILGMYRGFLSTVSREIPFTCIQFPLYEYFKRTYAAAKGRRTEPYEAAMMGSVAGGIAAAVTTPLDVCKTRIMLSHKNQSSGKHYSGIVSTMKRIASEEGTRALFSGIGPRVMWISIGGKAKTPSVATWQPHFITQCIDWCVYIETELALLSEQECEQILALTQQQTLDTIPTLTELLDALHCFFQLLLQNTFLSNSLYFYIMKNYQFLTIPENDILVKDLTKLAQEAATKNILKEMLDELHK</sequence>
<evidence type="ECO:0000256" key="8">
    <source>
        <dbReference type="ARBA" id="ARBA00023128"/>
    </source>
</evidence>
<dbReference type="Gene3D" id="1.50.40.10">
    <property type="entry name" value="Mitochondrial carrier domain"/>
    <property type="match status" value="2"/>
</dbReference>
<protein>
    <submittedName>
        <fullName evidence="12">Uncharacterized protein</fullName>
    </submittedName>
</protein>
<evidence type="ECO:0000313" key="12">
    <source>
        <dbReference type="EMBL" id="KAG1310165.1"/>
    </source>
</evidence>
<dbReference type="AlphaFoldDB" id="A0A9P6XBX9"/>
<dbReference type="PROSITE" id="PS51257">
    <property type="entry name" value="PROKAR_LIPOPROTEIN"/>
    <property type="match status" value="1"/>
</dbReference>
<evidence type="ECO:0000256" key="6">
    <source>
        <dbReference type="ARBA" id="ARBA00022792"/>
    </source>
</evidence>
<keyword evidence="13" id="KW-1185">Reference proteome</keyword>
<feature type="signal peptide" evidence="11">
    <location>
        <begin position="1"/>
        <end position="17"/>
    </location>
</feature>
<keyword evidence="4 10" id="KW-0812">Transmembrane</keyword>
<keyword evidence="11" id="KW-0732">Signal</keyword>
<evidence type="ECO:0000256" key="3">
    <source>
        <dbReference type="ARBA" id="ARBA00022448"/>
    </source>
</evidence>
<keyword evidence="8" id="KW-0496">Mitochondrion</keyword>
<keyword evidence="6" id="KW-0999">Mitochondrion inner membrane</keyword>
<keyword evidence="5" id="KW-0677">Repeat</keyword>
<proteinExistence type="inferred from homology"/>
<evidence type="ECO:0000256" key="7">
    <source>
        <dbReference type="ARBA" id="ARBA00022989"/>
    </source>
</evidence>
<evidence type="ECO:0000256" key="10">
    <source>
        <dbReference type="PROSITE-ProRule" id="PRU00282"/>
    </source>
</evidence>
<evidence type="ECO:0000256" key="5">
    <source>
        <dbReference type="ARBA" id="ARBA00022737"/>
    </source>
</evidence>
<evidence type="ECO:0000256" key="4">
    <source>
        <dbReference type="ARBA" id="ARBA00022692"/>
    </source>
</evidence>
<dbReference type="FunFam" id="1.50.40.10:FF:000018">
    <property type="entry name" value="S-adenosylmethionine mitochondrial carrier protein-like"/>
    <property type="match status" value="1"/>
</dbReference>
<evidence type="ECO:0000256" key="1">
    <source>
        <dbReference type="ARBA" id="ARBA00004448"/>
    </source>
</evidence>
<dbReference type="InterPro" id="IPR018108">
    <property type="entry name" value="MCP_transmembrane"/>
</dbReference>
<dbReference type="GO" id="GO:0005743">
    <property type="term" value="C:mitochondrial inner membrane"/>
    <property type="evidence" value="ECO:0007669"/>
    <property type="project" value="UniProtKB-SubCell"/>
</dbReference>
<name>A0A9P6XBX9_RHIOR</name>